<keyword evidence="4 7" id="KW-1133">Transmembrane helix</keyword>
<evidence type="ECO:0000313" key="9">
    <source>
        <dbReference type="EMBL" id="QLH84333.1"/>
    </source>
</evidence>
<dbReference type="Proteomes" id="UP000509346">
    <property type="component" value="Chromosome"/>
</dbReference>
<evidence type="ECO:0000256" key="7">
    <source>
        <dbReference type="SAM" id="Phobius"/>
    </source>
</evidence>
<feature type="transmembrane region" description="Helical" evidence="7">
    <location>
        <begin position="130"/>
        <end position="148"/>
    </location>
</feature>
<feature type="transmembrane region" description="Helical" evidence="7">
    <location>
        <begin position="208"/>
        <end position="229"/>
    </location>
</feature>
<reference evidence="9 10" key="1">
    <citation type="submission" date="2020-07" db="EMBL/GenBank/DDBJ databases">
        <title>Halosimplex litoreum sp. nov. and Halosimplex rubrum sp. nov., isolated from different salt environments.</title>
        <authorList>
            <person name="Cui H."/>
        </authorList>
    </citation>
    <scope>NUCLEOTIDE SEQUENCE [LARGE SCALE GENOMIC DNA]</scope>
    <source>
        <strain evidence="9 10">R2</strain>
    </source>
</reference>
<dbReference type="GO" id="GO:0042773">
    <property type="term" value="P:ATP synthesis coupled electron transport"/>
    <property type="evidence" value="ECO:0007669"/>
    <property type="project" value="InterPro"/>
</dbReference>
<dbReference type="PANTHER" id="PTHR42703:SF1">
    <property type="entry name" value="NA(+)_H(+) ANTIPORTER SUBUNIT D1"/>
    <property type="match status" value="1"/>
</dbReference>
<dbReference type="InterPro" id="IPR003918">
    <property type="entry name" value="NADH_UbQ_OxRdtase"/>
</dbReference>
<feature type="transmembrane region" description="Helical" evidence="7">
    <location>
        <begin position="32"/>
        <end position="53"/>
    </location>
</feature>
<evidence type="ECO:0000256" key="6">
    <source>
        <dbReference type="SAM" id="MobiDB-lite"/>
    </source>
</evidence>
<evidence type="ECO:0000256" key="2">
    <source>
        <dbReference type="ARBA" id="ARBA00022475"/>
    </source>
</evidence>
<feature type="domain" description="NADH:quinone oxidoreductase/Mrp antiporter transmembrane" evidence="8">
    <location>
        <begin position="125"/>
        <end position="423"/>
    </location>
</feature>
<feature type="transmembrane region" description="Helical" evidence="7">
    <location>
        <begin position="331"/>
        <end position="354"/>
    </location>
</feature>
<evidence type="ECO:0000256" key="3">
    <source>
        <dbReference type="ARBA" id="ARBA00022692"/>
    </source>
</evidence>
<feature type="transmembrane region" description="Helical" evidence="7">
    <location>
        <begin position="304"/>
        <end position="325"/>
    </location>
</feature>
<evidence type="ECO:0000313" key="10">
    <source>
        <dbReference type="Proteomes" id="UP000509346"/>
    </source>
</evidence>
<feature type="region of interest" description="Disordered" evidence="6">
    <location>
        <begin position="446"/>
        <end position="475"/>
    </location>
</feature>
<feature type="transmembrane region" description="Helical" evidence="7">
    <location>
        <begin position="73"/>
        <end position="95"/>
    </location>
</feature>
<dbReference type="KEGG" id="hpel:HZS54_23020"/>
<dbReference type="AlphaFoldDB" id="A0A7D5TE07"/>
<protein>
    <submittedName>
        <fullName evidence="9">Monovalent cation/H+ antiporter subunit D family protein</fullName>
    </submittedName>
</protein>
<organism evidence="9 10">
    <name type="scientific">Halosimplex pelagicum</name>
    <dbReference type="NCBI Taxonomy" id="869886"/>
    <lineage>
        <taxon>Archaea</taxon>
        <taxon>Methanobacteriati</taxon>
        <taxon>Methanobacteriota</taxon>
        <taxon>Stenosarchaea group</taxon>
        <taxon>Halobacteria</taxon>
        <taxon>Halobacteriales</taxon>
        <taxon>Haloarculaceae</taxon>
        <taxon>Halosimplex</taxon>
    </lineage>
</organism>
<sequence>MNDLPALVVALPLLGSIAVLLAGLVRPRTGWPITAVTALAQVVAVGALATGAFGDEPIRYVVGGFTAPFGIELVVDGLSASMALLVAVVSLGVLAYARTAGPRSNPFYATYLLLVGGLTGMSITGDVFNMYVFLEITGLTAYALVASGEGGRSALAALKYLLVGTVGASLFLLGIGYAYVATGTLNMHDLSNQLAADPAGYQDPLVQAAFGLLVVGLFVKVAVFPVHTWQPTAYAGAPDSVSAFISALVSTVAAYALIRIVFTVFTVDFLAANGLARTVLVVAAVVSIVVGSVLAVTQTEIKRMLAYSSVSQFGLVLAAIAVANGTALTGAAIHLVGHAIMKGGLFLTSGLIATETGARSIDGYDGLAERLPAGAGAFGVLALAMVGVPPAVGFVGKWYVALGAVEAEAWPLAVVIFASTLLTLAYFARIVERMYFREASEADANVEPTGAESGTRTAVATDGTGPTGDETDSSPAGDALAAARVSFGMRATVVGAAVLAIVLGVAAFQYGQLLEPTIERLLS</sequence>
<dbReference type="RefSeq" id="WP_179919423.1">
    <property type="nucleotide sequence ID" value="NZ_CP058909.1"/>
</dbReference>
<evidence type="ECO:0000256" key="1">
    <source>
        <dbReference type="ARBA" id="ARBA00004651"/>
    </source>
</evidence>
<dbReference type="EMBL" id="CP058909">
    <property type="protein sequence ID" value="QLH84333.1"/>
    <property type="molecule type" value="Genomic_DNA"/>
</dbReference>
<evidence type="ECO:0000259" key="8">
    <source>
        <dbReference type="Pfam" id="PF00361"/>
    </source>
</evidence>
<accession>A0A7D5TE07</accession>
<evidence type="ECO:0000256" key="4">
    <source>
        <dbReference type="ARBA" id="ARBA00022989"/>
    </source>
</evidence>
<dbReference type="InterPro" id="IPR001750">
    <property type="entry name" value="ND/Mrp_TM"/>
</dbReference>
<dbReference type="InterPro" id="IPR050586">
    <property type="entry name" value="CPA3_Na-H_Antiporter_D"/>
</dbReference>
<dbReference type="GO" id="GO:0008137">
    <property type="term" value="F:NADH dehydrogenase (ubiquinone) activity"/>
    <property type="evidence" value="ECO:0007669"/>
    <property type="project" value="InterPro"/>
</dbReference>
<feature type="transmembrane region" description="Helical" evidence="7">
    <location>
        <begin position="107"/>
        <end position="124"/>
    </location>
</feature>
<evidence type="ECO:0000256" key="5">
    <source>
        <dbReference type="ARBA" id="ARBA00023136"/>
    </source>
</evidence>
<feature type="transmembrane region" description="Helical" evidence="7">
    <location>
        <begin position="274"/>
        <end position="297"/>
    </location>
</feature>
<feature type="transmembrane region" description="Helical" evidence="7">
    <location>
        <begin position="491"/>
        <end position="511"/>
    </location>
</feature>
<keyword evidence="3 7" id="KW-0812">Transmembrane</keyword>
<feature type="transmembrane region" description="Helical" evidence="7">
    <location>
        <begin position="160"/>
        <end position="180"/>
    </location>
</feature>
<dbReference type="PRINTS" id="PR01437">
    <property type="entry name" value="NUOXDRDTASE4"/>
</dbReference>
<dbReference type="OrthoDB" id="101192at2157"/>
<feature type="transmembrane region" description="Helical" evidence="7">
    <location>
        <begin position="241"/>
        <end position="262"/>
    </location>
</feature>
<proteinExistence type="predicted"/>
<gene>
    <name evidence="9" type="ORF">HZS54_23020</name>
</gene>
<comment type="subcellular location">
    <subcellularLocation>
        <location evidence="1">Cell membrane</location>
        <topology evidence="1">Multi-pass membrane protein</topology>
    </subcellularLocation>
</comment>
<feature type="transmembrane region" description="Helical" evidence="7">
    <location>
        <begin position="6"/>
        <end position="25"/>
    </location>
</feature>
<feature type="transmembrane region" description="Helical" evidence="7">
    <location>
        <begin position="375"/>
        <end position="397"/>
    </location>
</feature>
<keyword evidence="5 7" id="KW-0472">Membrane</keyword>
<feature type="transmembrane region" description="Helical" evidence="7">
    <location>
        <begin position="409"/>
        <end position="428"/>
    </location>
</feature>
<dbReference type="GO" id="GO:0005886">
    <property type="term" value="C:plasma membrane"/>
    <property type="evidence" value="ECO:0007669"/>
    <property type="project" value="UniProtKB-SubCell"/>
</dbReference>
<keyword evidence="10" id="KW-1185">Reference proteome</keyword>
<name>A0A7D5TE07_9EURY</name>
<dbReference type="Pfam" id="PF00361">
    <property type="entry name" value="Proton_antipo_M"/>
    <property type="match status" value="1"/>
</dbReference>
<dbReference type="PANTHER" id="PTHR42703">
    <property type="entry name" value="NADH DEHYDROGENASE"/>
    <property type="match status" value="1"/>
</dbReference>
<dbReference type="GeneID" id="56085527"/>
<keyword evidence="2" id="KW-1003">Cell membrane</keyword>